<keyword evidence="1" id="KW-0175">Coiled coil</keyword>
<dbReference type="Pfam" id="PF05686">
    <property type="entry name" value="Glyco_transf_90"/>
    <property type="match status" value="1"/>
</dbReference>
<proteinExistence type="predicted"/>
<feature type="coiled-coil region" evidence="1">
    <location>
        <begin position="99"/>
        <end position="133"/>
    </location>
</feature>
<comment type="caution">
    <text evidence="5">The sequence shown here is derived from an EMBL/GenBank/DDBJ whole genome shotgun (WGS) entry which is preliminary data.</text>
</comment>
<feature type="compositionally biased region" description="Basic and acidic residues" evidence="2">
    <location>
        <begin position="630"/>
        <end position="641"/>
    </location>
</feature>
<feature type="compositionally biased region" description="Low complexity" evidence="2">
    <location>
        <begin position="612"/>
        <end position="623"/>
    </location>
</feature>
<keyword evidence="6" id="KW-1185">Reference proteome</keyword>
<evidence type="ECO:0000256" key="1">
    <source>
        <dbReference type="SAM" id="Coils"/>
    </source>
</evidence>
<evidence type="ECO:0000313" key="5">
    <source>
        <dbReference type="EMBL" id="KAG7528637.1"/>
    </source>
</evidence>
<reference evidence="5" key="1">
    <citation type="submission" date="2020-04" db="EMBL/GenBank/DDBJ databases">
        <title>Analysis of mating type loci in Filobasidium floriforme.</title>
        <authorList>
            <person name="Nowrousian M."/>
        </authorList>
    </citation>
    <scope>NUCLEOTIDE SEQUENCE</scope>
    <source>
        <strain evidence="5">CBS 6242</strain>
    </source>
</reference>
<dbReference type="EMBL" id="JABELV010000174">
    <property type="protein sequence ID" value="KAG7528637.1"/>
    <property type="molecule type" value="Genomic_DNA"/>
</dbReference>
<feature type="region of interest" description="Disordered" evidence="2">
    <location>
        <begin position="1"/>
        <end position="40"/>
    </location>
</feature>
<keyword evidence="3" id="KW-0472">Membrane</keyword>
<feature type="transmembrane region" description="Helical" evidence="3">
    <location>
        <begin position="41"/>
        <end position="61"/>
    </location>
</feature>
<evidence type="ECO:0000256" key="2">
    <source>
        <dbReference type="SAM" id="MobiDB-lite"/>
    </source>
</evidence>
<dbReference type="InterPro" id="IPR006598">
    <property type="entry name" value="CAP10"/>
</dbReference>
<evidence type="ECO:0000256" key="3">
    <source>
        <dbReference type="SAM" id="Phobius"/>
    </source>
</evidence>
<dbReference type="InterPro" id="IPR051091">
    <property type="entry name" value="O-Glucosyltr/Glycosyltrsf_90"/>
</dbReference>
<feature type="domain" description="Glycosyl transferase CAP10" evidence="4">
    <location>
        <begin position="422"/>
        <end position="678"/>
    </location>
</feature>
<keyword evidence="3" id="KW-0812">Transmembrane</keyword>
<sequence>MTDYIPLRQYTAGQDPEAEEADGRLPLPSPRRRRRPKSLRNPGVIAGGVAVIFTLFLILSYSTTGDEQRIPDDGLGSGKGLMEVELPAPGKTIRAQHPIAQLMEQAEEKAVEMRDLRESIRTLEDAVTNYKETFGLDPPEGFDRWFKFTTSISSTPIPSLIPEAHLSVLPYLSLPAHLLRTRALELQQDKGVFGMTFHPASDADKEELKLEVVEADGLIGINNTDFMVSYMSPRWDYPDLLKEIVPLLPTAQQPEWPLQMTMCVRDGGCRLSSGWLMEESRKLARDGREWDVDLLEQLEEEYSTRRGWSQTCNPALDEAFESAQVDFNSSSSTSTKSFISDHLQSMDFCENPDLLRLNGELIMESDHIMRPLSPILAVSRPPCSADMLGTPTRAVRDQAPTTPWSEKTLHKVVWRGTLTGAFHRDRYDWRASQRHRLSHLVGNTTEEAEAVVLLGRSVGDVSSSGGGLEVGTWKENDLIEKWMNVGLVKGSDNDQCGPGPTDEACRLDGGPQYPECPEYEPSCDQMLSEYAWVGEMSLEETLPYRYRLDVDGYGWSSRWQKLLSTNSVVLKSTIYPEWWTAQSIPWYHYIPLKYDYTDLWDVLAFLDGAPDGASSSSTSTGSSSKEEEEEKKRAAEGTREGVAEEIAKRGMGLAKENLRWEDMQSYMFLLLLEYRRAWSDDREAATYRP</sequence>
<feature type="region of interest" description="Disordered" evidence="2">
    <location>
        <begin position="611"/>
        <end position="641"/>
    </location>
</feature>
<evidence type="ECO:0000313" key="6">
    <source>
        <dbReference type="Proteomes" id="UP000812966"/>
    </source>
</evidence>
<dbReference type="AlphaFoldDB" id="A0A8K0JG59"/>
<dbReference type="Proteomes" id="UP000812966">
    <property type="component" value="Unassembled WGS sequence"/>
</dbReference>
<organism evidence="5 6">
    <name type="scientific">Filobasidium floriforme</name>
    <dbReference type="NCBI Taxonomy" id="5210"/>
    <lineage>
        <taxon>Eukaryota</taxon>
        <taxon>Fungi</taxon>
        <taxon>Dikarya</taxon>
        <taxon>Basidiomycota</taxon>
        <taxon>Agaricomycotina</taxon>
        <taxon>Tremellomycetes</taxon>
        <taxon>Filobasidiales</taxon>
        <taxon>Filobasidiaceae</taxon>
        <taxon>Filobasidium</taxon>
    </lineage>
</organism>
<dbReference type="PANTHER" id="PTHR12203:SF118">
    <property type="entry name" value="BETA-1,2-XYLOSYLTRANSFERASE 1"/>
    <property type="match status" value="1"/>
</dbReference>
<evidence type="ECO:0000259" key="4">
    <source>
        <dbReference type="SMART" id="SM00672"/>
    </source>
</evidence>
<gene>
    <name evidence="5" type="ORF">FFLO_06030</name>
</gene>
<dbReference type="PANTHER" id="PTHR12203">
    <property type="entry name" value="KDEL LYS-ASP-GLU-LEU CONTAINING - RELATED"/>
    <property type="match status" value="1"/>
</dbReference>
<accession>A0A8K0JG59</accession>
<protein>
    <recommendedName>
        <fullName evidence="4">Glycosyl transferase CAP10 domain-containing protein</fullName>
    </recommendedName>
</protein>
<name>A0A8K0JG59_9TREE</name>
<keyword evidence="3" id="KW-1133">Transmembrane helix</keyword>
<dbReference type="SMART" id="SM00672">
    <property type="entry name" value="CAP10"/>
    <property type="match status" value="1"/>
</dbReference>